<evidence type="ECO:0000313" key="3">
    <source>
        <dbReference type="Proteomes" id="UP000674938"/>
    </source>
</evidence>
<evidence type="ECO:0000313" key="2">
    <source>
        <dbReference type="EMBL" id="MBP1040477.1"/>
    </source>
</evidence>
<evidence type="ECO:0000256" key="1">
    <source>
        <dbReference type="SAM" id="MobiDB-lite"/>
    </source>
</evidence>
<keyword evidence="3" id="KW-1185">Reference proteome</keyword>
<dbReference type="Pfam" id="PF07949">
    <property type="entry name" value="YbbR"/>
    <property type="match status" value="3"/>
</dbReference>
<protein>
    <recommendedName>
        <fullName evidence="4">YbbR-like domain-containing protein</fullName>
    </recommendedName>
</protein>
<dbReference type="PANTHER" id="PTHR37804">
    <property type="entry name" value="CDAA REGULATORY PROTEIN CDAR"/>
    <property type="match status" value="1"/>
</dbReference>
<reference evidence="2" key="1">
    <citation type="submission" date="2020-12" db="EMBL/GenBank/DDBJ databases">
        <title>Vagococcus allomyrinae sp. nov. and Enterococcus lavae sp. nov., isolated from the larvae of Allomyrina dichotoma.</title>
        <authorList>
            <person name="Lee S.D."/>
        </authorList>
    </citation>
    <scope>NUCLEOTIDE SEQUENCE</scope>
    <source>
        <strain evidence="2">BWB3-3</strain>
    </source>
</reference>
<dbReference type="InterPro" id="IPR053154">
    <property type="entry name" value="c-di-AMP_regulator"/>
</dbReference>
<dbReference type="Gene3D" id="2.170.120.30">
    <property type="match status" value="1"/>
</dbReference>
<proteinExistence type="predicted"/>
<dbReference type="PANTHER" id="PTHR37804:SF1">
    <property type="entry name" value="CDAA REGULATORY PROTEIN CDAR"/>
    <property type="match status" value="1"/>
</dbReference>
<sequence>MDKLTDSKWFTRILALFFALLLFFNANSINQPLKNSTSQTGLEISVNDVPIKLKYDESKYYVAGYEETTTVYLRSSNQLLLDIESNSQTRNFKVEADLTSYTEGVFEVPLKVTGLNQAVRATLENKNIQVRIEKRETRNFEVTTKVNDNLLKNGYSLETISVEPSQVAITSGATTLDQIDQVVASLDDDRDLSDDLSKRVDVVALDKEGNVLSVIIEPTNVIMKVTVDAPSKSVPLVLKQSGSIPAGISSFQFDTGYENVTISGPREAIDQVESLEVYIDTSNITESKTDTFTITAPENVKVEPVAVEVKITAVKSDKPKVSESTTKSSTKTSSTKNSSSSTSPSSSTTTDGSN</sequence>
<dbReference type="EMBL" id="JAEEGA010000003">
    <property type="protein sequence ID" value="MBP1040477.1"/>
    <property type="molecule type" value="Genomic_DNA"/>
</dbReference>
<dbReference type="RefSeq" id="WP_209525485.1">
    <property type="nucleotide sequence ID" value="NZ_JAEEGA010000003.1"/>
</dbReference>
<feature type="compositionally biased region" description="Low complexity" evidence="1">
    <location>
        <begin position="322"/>
        <end position="354"/>
    </location>
</feature>
<comment type="caution">
    <text evidence="2">The sequence shown here is derived from an EMBL/GenBank/DDBJ whole genome shotgun (WGS) entry which is preliminary data.</text>
</comment>
<accession>A0A940P2X8</accession>
<name>A0A940P2X8_9ENTE</name>
<feature type="region of interest" description="Disordered" evidence="1">
    <location>
        <begin position="316"/>
        <end position="354"/>
    </location>
</feature>
<organism evidence="2 3">
    <name type="scientific">Vagococcus allomyrinae</name>
    <dbReference type="NCBI Taxonomy" id="2794353"/>
    <lineage>
        <taxon>Bacteria</taxon>
        <taxon>Bacillati</taxon>
        <taxon>Bacillota</taxon>
        <taxon>Bacilli</taxon>
        <taxon>Lactobacillales</taxon>
        <taxon>Enterococcaceae</taxon>
        <taxon>Vagococcus</taxon>
    </lineage>
</organism>
<dbReference type="InterPro" id="IPR012505">
    <property type="entry name" value="YbbR"/>
</dbReference>
<gene>
    <name evidence="2" type="ORF">I6N95_05635</name>
</gene>
<dbReference type="AlphaFoldDB" id="A0A940P2X8"/>
<dbReference type="Gene3D" id="2.170.120.40">
    <property type="entry name" value="YbbR-like domain"/>
    <property type="match status" value="2"/>
</dbReference>
<dbReference type="Proteomes" id="UP000674938">
    <property type="component" value="Unassembled WGS sequence"/>
</dbReference>
<evidence type="ECO:0008006" key="4">
    <source>
        <dbReference type="Google" id="ProtNLM"/>
    </source>
</evidence>